<sequence>MKKSLFSALALLPINLILAQNSVTGTISGWETISADIVTGMQSPIAIGTVSEDGSFILNLTPEFTAQTMKSIDEFNKNSAEWKASVMTLERAFACYSDSLEITNGNVPVIKLSNFGGYDLADPKEKKIHGSFMIVNNKEFAETYRSYGQYNAIPGYFMDWFYFAEPSSVIGECTTESYAVNQEETYKAITDYQLDFKAGWNLVQYELAEIFTDKEGLTYALKTNYKTLDTLPEGVQYIYFEDQ</sequence>
<dbReference type="RefSeq" id="WP_188313937.1">
    <property type="nucleotide sequence ID" value="NZ_JABTCG010000003.1"/>
</dbReference>
<reference evidence="2 3" key="1">
    <citation type="submission" date="2020-05" db="EMBL/GenBank/DDBJ databases">
        <title>The draft genome sequence of Maribacter arenosus CAU 1321.</title>
        <authorList>
            <person name="Mu L."/>
        </authorList>
    </citation>
    <scope>NUCLEOTIDE SEQUENCE [LARGE SCALE GENOMIC DNA]</scope>
    <source>
        <strain evidence="2 3">CAU 1321</strain>
    </source>
</reference>
<keyword evidence="1" id="KW-0732">Signal</keyword>
<evidence type="ECO:0000313" key="3">
    <source>
        <dbReference type="Proteomes" id="UP000598350"/>
    </source>
</evidence>
<evidence type="ECO:0000313" key="2">
    <source>
        <dbReference type="EMBL" id="MBD0850800.1"/>
    </source>
</evidence>
<dbReference type="EMBL" id="JABTCG010000003">
    <property type="protein sequence ID" value="MBD0850800.1"/>
    <property type="molecule type" value="Genomic_DNA"/>
</dbReference>
<protein>
    <submittedName>
        <fullName evidence="2">Uncharacterized protein</fullName>
    </submittedName>
</protein>
<dbReference type="Proteomes" id="UP000598350">
    <property type="component" value="Unassembled WGS sequence"/>
</dbReference>
<gene>
    <name evidence="2" type="ORF">HPE63_08975</name>
</gene>
<feature type="chain" id="PRO_5046304478" evidence="1">
    <location>
        <begin position="20"/>
        <end position="243"/>
    </location>
</feature>
<accession>A0ABR7VD76</accession>
<keyword evidence="3" id="KW-1185">Reference proteome</keyword>
<comment type="caution">
    <text evidence="2">The sequence shown here is derived from an EMBL/GenBank/DDBJ whole genome shotgun (WGS) entry which is preliminary data.</text>
</comment>
<proteinExistence type="predicted"/>
<organism evidence="2 3">
    <name type="scientific">Maribacter arenosus</name>
    <dbReference type="NCBI Taxonomy" id="1854708"/>
    <lineage>
        <taxon>Bacteria</taxon>
        <taxon>Pseudomonadati</taxon>
        <taxon>Bacteroidota</taxon>
        <taxon>Flavobacteriia</taxon>
        <taxon>Flavobacteriales</taxon>
        <taxon>Flavobacteriaceae</taxon>
        <taxon>Maribacter</taxon>
    </lineage>
</organism>
<feature type="signal peptide" evidence="1">
    <location>
        <begin position="1"/>
        <end position="19"/>
    </location>
</feature>
<evidence type="ECO:0000256" key="1">
    <source>
        <dbReference type="SAM" id="SignalP"/>
    </source>
</evidence>
<name>A0ABR7VD76_9FLAO</name>